<keyword evidence="1" id="KW-0677">Repeat</keyword>
<protein>
    <recommendedName>
        <fullName evidence="6">RING-type domain-containing protein</fullName>
    </recommendedName>
</protein>
<organism evidence="7 8">
    <name type="scientific">Rhododendron simsii</name>
    <name type="common">Sims's rhododendron</name>
    <dbReference type="NCBI Taxonomy" id="118357"/>
    <lineage>
        <taxon>Eukaryota</taxon>
        <taxon>Viridiplantae</taxon>
        <taxon>Streptophyta</taxon>
        <taxon>Embryophyta</taxon>
        <taxon>Tracheophyta</taxon>
        <taxon>Spermatophyta</taxon>
        <taxon>Magnoliopsida</taxon>
        <taxon>eudicotyledons</taxon>
        <taxon>Gunneridae</taxon>
        <taxon>Pentapetalae</taxon>
        <taxon>asterids</taxon>
        <taxon>Ericales</taxon>
        <taxon>Ericaceae</taxon>
        <taxon>Ericoideae</taxon>
        <taxon>Rhodoreae</taxon>
        <taxon>Rhododendron</taxon>
    </lineage>
</organism>
<evidence type="ECO:0000313" key="8">
    <source>
        <dbReference type="Proteomes" id="UP000626092"/>
    </source>
</evidence>
<dbReference type="PROSITE" id="PS50297">
    <property type="entry name" value="ANK_REP_REGION"/>
    <property type="match status" value="1"/>
</dbReference>
<evidence type="ECO:0000256" key="3">
    <source>
        <dbReference type="PROSITE-ProRule" id="PRU00023"/>
    </source>
</evidence>
<dbReference type="GO" id="GO:0008270">
    <property type="term" value="F:zinc ion binding"/>
    <property type="evidence" value="ECO:0007669"/>
    <property type="project" value="UniProtKB-KW"/>
</dbReference>
<dbReference type="SMART" id="SM00248">
    <property type="entry name" value="ANK"/>
    <property type="match status" value="4"/>
</dbReference>
<feature type="repeat" description="ANK" evidence="3">
    <location>
        <begin position="39"/>
        <end position="72"/>
    </location>
</feature>
<name>A0A834LYZ7_RHOSS</name>
<feature type="domain" description="RING-type" evidence="6">
    <location>
        <begin position="545"/>
        <end position="584"/>
    </location>
</feature>
<keyword evidence="4" id="KW-0479">Metal-binding</keyword>
<dbReference type="Proteomes" id="UP000626092">
    <property type="component" value="Unassembled WGS sequence"/>
</dbReference>
<dbReference type="Gene3D" id="1.25.40.20">
    <property type="entry name" value="Ankyrin repeat-containing domain"/>
    <property type="match status" value="1"/>
</dbReference>
<feature type="compositionally biased region" description="Low complexity" evidence="5">
    <location>
        <begin position="352"/>
        <end position="362"/>
    </location>
</feature>
<evidence type="ECO:0000256" key="1">
    <source>
        <dbReference type="ARBA" id="ARBA00022737"/>
    </source>
</evidence>
<dbReference type="InterPro" id="IPR036770">
    <property type="entry name" value="Ankyrin_rpt-contain_sf"/>
</dbReference>
<dbReference type="Gene3D" id="3.30.40.10">
    <property type="entry name" value="Zinc/RING finger domain, C3HC4 (zinc finger)"/>
    <property type="match status" value="1"/>
</dbReference>
<gene>
    <name evidence="7" type="ORF">RHSIM_Rhsim01G0262700</name>
</gene>
<proteinExistence type="predicted"/>
<sequence length="596" mass="64547">MGQQQSKEELLYENALNGNLEAVKSLCSEGAGLEWVDKDGKTPLIVACMDPERFISAKTLIELGANVNAYRPGLHAGTPLHHATKRGLDHTVKLLLSHGANPLVRNDDGQTPLNVARSRGFVNVVRAIENHICFFSGWLREFYGPSFLEAFAPQLLSRKIWAVVVPCGSHNPLKPLKLELVIYSSLQLYKIDFLDTGKRYFGALLLESVFDAQPRTVVALWKADIEELKFHQSDATLIIFDKFSKTRYKFASASGCDKQQIQSLYNACRGIPQVMPPQVPHDSETSAPITESQTAAEAAELAMAINASIQSAMEDRVLFRPNDHPTSGANIVNGWGATSNDTSQNGWGSFGGSPPSEVSSSGWMDKPTTEEHNGWGVPESTPTTNPIQATYSPTQVEFNGWGVPESTTSNNPIQATSTPTREEHNGWGVPESTSTKNPIKATHTPNTEEDIGWGVAKATPSSNPSQAIYTPHNIPPPLQTPNPIPVLASSAPSAPPLHVGDIYDGPIHYPSIDYSPVDFSVPCVEQEASTSSKAKDGDEDSSSSCVICWEAPVEGACIPCGHMAGCMSCLDEIKTKKGDCPVCRAKIIQVIRIYAV</sequence>
<feature type="region of interest" description="Disordered" evidence="5">
    <location>
        <begin position="405"/>
        <end position="447"/>
    </location>
</feature>
<dbReference type="InterPro" id="IPR013083">
    <property type="entry name" value="Znf_RING/FYVE/PHD"/>
</dbReference>
<dbReference type="PROSITE" id="PS50089">
    <property type="entry name" value="ZF_RING_2"/>
    <property type="match status" value="1"/>
</dbReference>
<dbReference type="AlphaFoldDB" id="A0A834LYZ7"/>
<reference evidence="7" key="1">
    <citation type="submission" date="2019-11" db="EMBL/GenBank/DDBJ databases">
        <authorList>
            <person name="Liu Y."/>
            <person name="Hou J."/>
            <person name="Li T.-Q."/>
            <person name="Guan C.-H."/>
            <person name="Wu X."/>
            <person name="Wu H.-Z."/>
            <person name="Ling F."/>
            <person name="Zhang R."/>
            <person name="Shi X.-G."/>
            <person name="Ren J.-P."/>
            <person name="Chen E.-F."/>
            <person name="Sun J.-M."/>
        </authorList>
    </citation>
    <scope>NUCLEOTIDE SEQUENCE</scope>
    <source>
        <strain evidence="7">Adult_tree_wgs_1</strain>
        <tissue evidence="7">Leaves</tissue>
    </source>
</reference>
<keyword evidence="4" id="KW-0863">Zinc-finger</keyword>
<evidence type="ECO:0000256" key="5">
    <source>
        <dbReference type="SAM" id="MobiDB-lite"/>
    </source>
</evidence>
<dbReference type="InterPro" id="IPR001841">
    <property type="entry name" value="Znf_RING"/>
</dbReference>
<dbReference type="PANTHER" id="PTHR24171">
    <property type="entry name" value="ANKYRIN REPEAT DOMAIN-CONTAINING PROTEIN 39-RELATED"/>
    <property type="match status" value="1"/>
</dbReference>
<dbReference type="SUPFAM" id="SSF48403">
    <property type="entry name" value="Ankyrin repeat"/>
    <property type="match status" value="1"/>
</dbReference>
<keyword evidence="8" id="KW-1185">Reference proteome</keyword>
<accession>A0A834LYZ7</accession>
<dbReference type="EMBL" id="WJXA01000001">
    <property type="protein sequence ID" value="KAF7153450.1"/>
    <property type="molecule type" value="Genomic_DNA"/>
</dbReference>
<dbReference type="Pfam" id="PF12796">
    <property type="entry name" value="Ank_2"/>
    <property type="match status" value="1"/>
</dbReference>
<evidence type="ECO:0000256" key="2">
    <source>
        <dbReference type="ARBA" id="ARBA00023043"/>
    </source>
</evidence>
<evidence type="ECO:0000313" key="7">
    <source>
        <dbReference type="EMBL" id="KAF7153450.1"/>
    </source>
</evidence>
<feature type="repeat" description="ANK" evidence="3">
    <location>
        <begin position="75"/>
        <end position="107"/>
    </location>
</feature>
<evidence type="ECO:0000256" key="4">
    <source>
        <dbReference type="PROSITE-ProRule" id="PRU00175"/>
    </source>
</evidence>
<dbReference type="PROSITE" id="PS50088">
    <property type="entry name" value="ANK_REPEAT"/>
    <property type="match status" value="2"/>
</dbReference>
<dbReference type="Pfam" id="PF13920">
    <property type="entry name" value="zf-C3HC4_3"/>
    <property type="match status" value="1"/>
</dbReference>
<dbReference type="CDD" id="cd23129">
    <property type="entry name" value="RING-HC_XBAT35-like"/>
    <property type="match status" value="1"/>
</dbReference>
<keyword evidence="2 3" id="KW-0040">ANK repeat</keyword>
<dbReference type="PANTHER" id="PTHR24171:SF9">
    <property type="entry name" value="ANKYRIN REPEAT DOMAIN-CONTAINING PROTEIN 39"/>
    <property type="match status" value="1"/>
</dbReference>
<comment type="caution">
    <text evidence="7">The sequence shown here is derived from an EMBL/GenBank/DDBJ whole genome shotgun (WGS) entry which is preliminary data.</text>
</comment>
<feature type="region of interest" description="Disordered" evidence="5">
    <location>
        <begin position="336"/>
        <end position="381"/>
    </location>
</feature>
<feature type="compositionally biased region" description="Polar residues" evidence="5">
    <location>
        <begin position="405"/>
        <end position="419"/>
    </location>
</feature>
<keyword evidence="4" id="KW-0862">Zinc</keyword>
<feature type="compositionally biased region" description="Polar residues" evidence="5">
    <location>
        <begin position="336"/>
        <end position="347"/>
    </location>
</feature>
<dbReference type="OrthoDB" id="1711136at2759"/>
<dbReference type="SUPFAM" id="SSF57850">
    <property type="entry name" value="RING/U-box"/>
    <property type="match status" value="1"/>
</dbReference>
<dbReference type="InterPro" id="IPR002110">
    <property type="entry name" value="Ankyrin_rpt"/>
</dbReference>
<evidence type="ECO:0000259" key="6">
    <source>
        <dbReference type="PROSITE" id="PS50089"/>
    </source>
</evidence>